<organism evidence="1 2">
    <name type="scientific">Bodo saltans</name>
    <name type="common">Flagellated protozoan</name>
    <dbReference type="NCBI Taxonomy" id="75058"/>
    <lineage>
        <taxon>Eukaryota</taxon>
        <taxon>Discoba</taxon>
        <taxon>Euglenozoa</taxon>
        <taxon>Kinetoplastea</taxon>
        <taxon>Metakinetoplastina</taxon>
        <taxon>Eubodonida</taxon>
        <taxon>Bodonidae</taxon>
        <taxon>Bodo</taxon>
    </lineage>
</organism>
<reference evidence="2" key="1">
    <citation type="submission" date="2015-09" db="EMBL/GenBank/DDBJ databases">
        <authorList>
            <consortium name="Pathogen Informatics"/>
        </authorList>
    </citation>
    <scope>NUCLEOTIDE SEQUENCE [LARGE SCALE GENOMIC DNA]</scope>
    <source>
        <strain evidence="2">Lake Konstanz</strain>
    </source>
</reference>
<proteinExistence type="predicted"/>
<dbReference type="Proteomes" id="UP000051952">
    <property type="component" value="Unassembled WGS sequence"/>
</dbReference>
<evidence type="ECO:0000313" key="2">
    <source>
        <dbReference type="Proteomes" id="UP000051952"/>
    </source>
</evidence>
<keyword evidence="2" id="KW-1185">Reference proteome</keyword>
<name>A0A0S4IRX1_BODSA</name>
<evidence type="ECO:0000313" key="1">
    <source>
        <dbReference type="EMBL" id="CUG04123.1"/>
    </source>
</evidence>
<gene>
    <name evidence="1" type="ORF">BSAL_70420</name>
</gene>
<sequence length="1034" mass="112592">MLNAVAVILTRGTHPLVSLPVVLQVSNDTKSLSQLQMECSKLGMTSLSFGCSLMNILDSGMHHATYAERAQASLLVVTSYFSEAELPVAWLMEPGSITYIATHCPTLAQWMWQHLADPLTPCGFSCTSVVQVLDRSVPLSLHHHQFSRSITFSSTSQRSALVDNIGTLWMLRTTATLGDVARHVMDYLGVLRVGFDLKTLRWAEVHALQLCLRHLSGSSLIPLTTYLDVVEMILRRLTSNSLLSVQQPSDFRPVTADHRPTTAASRRIGRIGASNDDEERLELVCVLVKACASLVRECSLAAVIETSEVAQHRLWSTLAELPWTSTTLTPDERSVAASALLTCVDAVARLIGKSVVASHLFAVPGEVSDNSIAMFYTHACDSLTSVMGIIPAPPPLELSLPLCSLVAVLAEIAAARVTTHVASWRFDPSPTKATVMEQEALRGDLVCSKCVSSFFEWQVALSMVGDSLLSADDDAVVPEVRTAFASAVHWLSWNFVAMSSSSHPGSKTTSVRPLLDDEFLDEMALLTITESMLNVLQNGDATSLGWRALGLLYHMVDLEGTSALESHGMLWTHLLAGEDEPCDDARDALCSYITQQRVNIVIHTDTNQLLDCICAAVRRWPTFGVTVGKALLCDFGASSLLSDEQLQRLFSEVSNSVLALSSNARKDRNSFEQCAQVSGHYAALVRARSFSTWAEAFPDAVNQLRAVIQHLYHHGHTIPSACILSAAPTAATTPSEVGMFIHTLLLQPTVDSLQQCGALLRRWGAVRSGTWIMGLEEFCKSELLDPTKLDGLCDLLCESPLRHNVLSFLNEIFQLPLSLSEFILESVRNMNHPSVLCEAIVSNIRSSSDQCCSVARALTLGGFHCSVNGPRTALIATTTPTLSTDTEHMLVPFSFLQSTIPQWFVWLESSTNSNAACSLLSSLLQALLFGPYVIDVAITTDATALTFVLEDIEKHLRLHEEWRRSIISPSLTFEGVVPKSSAAASARTLMSTGLVTHELRGVWQALAAVLSARALGIEAPLRSEAWSGLVPSFF</sequence>
<protein>
    <submittedName>
        <fullName evidence="1">Uncharacterized protein</fullName>
    </submittedName>
</protein>
<dbReference type="AlphaFoldDB" id="A0A0S4IRX1"/>
<dbReference type="EMBL" id="CYKH01000514">
    <property type="protein sequence ID" value="CUG04123.1"/>
    <property type="molecule type" value="Genomic_DNA"/>
</dbReference>
<accession>A0A0S4IRX1</accession>
<dbReference type="VEuPathDB" id="TriTrypDB:BSAL_70420"/>